<dbReference type="Pfam" id="PF25954">
    <property type="entry name" value="Beta-barrel_RND_2"/>
    <property type="match status" value="1"/>
</dbReference>
<gene>
    <name evidence="8" type="ORF">SAMN02745130_01441</name>
</gene>
<dbReference type="InterPro" id="IPR058792">
    <property type="entry name" value="Beta-barrel_RND_2"/>
</dbReference>
<keyword evidence="6" id="KW-0472">Membrane</keyword>
<evidence type="ECO:0000259" key="7">
    <source>
        <dbReference type="Pfam" id="PF25954"/>
    </source>
</evidence>
<proteinExistence type="inferred from homology"/>
<dbReference type="InterPro" id="IPR006143">
    <property type="entry name" value="RND_pump_MFP"/>
</dbReference>
<protein>
    <submittedName>
        <fullName evidence="8">Biotin-lipoyl like</fullName>
    </submittedName>
</protein>
<dbReference type="EMBL" id="FUYB01000005">
    <property type="protein sequence ID" value="SKA74919.1"/>
    <property type="molecule type" value="Genomic_DNA"/>
</dbReference>
<evidence type="ECO:0000313" key="8">
    <source>
        <dbReference type="EMBL" id="SKA74919.1"/>
    </source>
</evidence>
<evidence type="ECO:0000256" key="1">
    <source>
        <dbReference type="ARBA" id="ARBA00004196"/>
    </source>
</evidence>
<feature type="region of interest" description="Disordered" evidence="5">
    <location>
        <begin position="473"/>
        <end position="526"/>
    </location>
</feature>
<dbReference type="AlphaFoldDB" id="A0A1T4WCT2"/>
<comment type="similarity">
    <text evidence="2">Belongs to the membrane fusion protein (MFP) (TC 8.A.1) family.</text>
</comment>
<dbReference type="PANTHER" id="PTHR32347">
    <property type="entry name" value="EFFLUX SYSTEM COMPONENT YKNX-RELATED"/>
    <property type="match status" value="1"/>
</dbReference>
<feature type="transmembrane region" description="Helical" evidence="6">
    <location>
        <begin position="29"/>
        <end position="46"/>
    </location>
</feature>
<keyword evidence="3 4" id="KW-0175">Coiled coil</keyword>
<evidence type="ECO:0000256" key="2">
    <source>
        <dbReference type="ARBA" id="ARBA00009477"/>
    </source>
</evidence>
<keyword evidence="6" id="KW-1133">Transmembrane helix</keyword>
<name>A0A1T4WCT2_9GAMM</name>
<dbReference type="GO" id="GO:0030313">
    <property type="term" value="C:cell envelope"/>
    <property type="evidence" value="ECO:0007669"/>
    <property type="project" value="UniProtKB-SubCell"/>
</dbReference>
<comment type="subcellular location">
    <subcellularLocation>
        <location evidence="1">Cell envelope</location>
    </subcellularLocation>
</comment>
<keyword evidence="6" id="KW-0812">Transmembrane</keyword>
<dbReference type="SUPFAM" id="SSF111369">
    <property type="entry name" value="HlyD-like secretion proteins"/>
    <property type="match status" value="2"/>
</dbReference>
<dbReference type="Gene3D" id="1.10.287.470">
    <property type="entry name" value="Helix hairpin bin"/>
    <property type="match status" value="2"/>
</dbReference>
<keyword evidence="9" id="KW-1185">Reference proteome</keyword>
<dbReference type="GO" id="GO:0022857">
    <property type="term" value="F:transmembrane transporter activity"/>
    <property type="evidence" value="ECO:0007669"/>
    <property type="project" value="InterPro"/>
</dbReference>
<dbReference type="STRING" id="92487.SAMN02745130_01441"/>
<dbReference type="GO" id="GO:0016020">
    <property type="term" value="C:membrane"/>
    <property type="evidence" value="ECO:0007669"/>
    <property type="project" value="InterPro"/>
</dbReference>
<dbReference type="InterPro" id="IPR050465">
    <property type="entry name" value="UPF0194_transport"/>
</dbReference>
<dbReference type="Proteomes" id="UP000190460">
    <property type="component" value="Unassembled WGS sequence"/>
</dbReference>
<dbReference type="Gene3D" id="2.40.50.100">
    <property type="match status" value="2"/>
</dbReference>
<dbReference type="PANTHER" id="PTHR32347:SF14">
    <property type="entry name" value="EFFLUX SYSTEM COMPONENT YKNX-RELATED"/>
    <property type="match status" value="1"/>
</dbReference>
<sequence>MTNIQSSHDSVKAVLGQPAAKKSGFGKRLVTLVILAALGGGGYWYYQQYQANGGVKTEVPAYQTEVLKRGDLNLTVIATGNLQPMNQVDIGTEQSGTVAEVLVDANATVTKGQILAKLNTNQLEDNLTKAEAALITAEAKVAQAKAQLTQADANILKAEASIQQALAGERQSSAQIQQVGAQVQQNQAQLQQANAQIQSAEAQLAQAKASTAEARAQLGRLQTLYKTSGGKLPSKAELTTAQAALQRAQAAEQAAKSSADSSRANATAARASISASQANVESAKAGSGASSANVSGLKASAAATKAEKLSAQAALEAAQAGVKEAQANVRSAQANLAKATITSPIDGVVLTRSVEPGQTVAASLSAPTLFTLAEDLKQMELQVSVDEANVGQVKEGQAAEFTVDAWPGRKYQGKITLVSLGSTLTDNVVSYLTKLNVENTDLTLRPGMTANATISTQSRKAVLLVPNTALRFKPASPEEAKTTAPAQQTGGGLVSQLMPRPPMQRQRGQGQGQGGAGRGQGQGRRSGRGEIWILKDGIPSAVKVKIGLSDSKFTEVSADELTEGDLVITGAATGAKP</sequence>
<evidence type="ECO:0000256" key="6">
    <source>
        <dbReference type="SAM" id="Phobius"/>
    </source>
</evidence>
<reference evidence="8 9" key="1">
    <citation type="submission" date="2017-02" db="EMBL/GenBank/DDBJ databases">
        <authorList>
            <person name="Peterson S.W."/>
        </authorList>
    </citation>
    <scope>NUCLEOTIDE SEQUENCE [LARGE SCALE GENOMIC DNA]</scope>
    <source>
        <strain evidence="8 9">ATCC 49788</strain>
    </source>
</reference>
<dbReference type="OrthoDB" id="9791520at2"/>
<evidence type="ECO:0000313" key="9">
    <source>
        <dbReference type="Proteomes" id="UP000190460"/>
    </source>
</evidence>
<dbReference type="RefSeq" id="WP_078921918.1">
    <property type="nucleotide sequence ID" value="NZ_FUYB01000005.1"/>
</dbReference>
<evidence type="ECO:0000256" key="4">
    <source>
        <dbReference type="SAM" id="Coils"/>
    </source>
</evidence>
<evidence type="ECO:0000256" key="5">
    <source>
        <dbReference type="SAM" id="MobiDB-lite"/>
    </source>
</evidence>
<organism evidence="8 9">
    <name type="scientific">Thiothrix eikelboomii</name>
    <dbReference type="NCBI Taxonomy" id="92487"/>
    <lineage>
        <taxon>Bacteria</taxon>
        <taxon>Pseudomonadati</taxon>
        <taxon>Pseudomonadota</taxon>
        <taxon>Gammaproteobacteria</taxon>
        <taxon>Thiotrichales</taxon>
        <taxon>Thiotrichaceae</taxon>
        <taxon>Thiothrix</taxon>
    </lineage>
</organism>
<dbReference type="Gene3D" id="2.40.30.170">
    <property type="match status" value="1"/>
</dbReference>
<feature type="domain" description="CusB-like beta-barrel" evidence="7">
    <location>
        <begin position="381"/>
        <end position="457"/>
    </location>
</feature>
<accession>A0A1T4WCT2</accession>
<dbReference type="PRINTS" id="PR01490">
    <property type="entry name" value="RTXTOXIND"/>
</dbReference>
<dbReference type="NCBIfam" id="TIGR01730">
    <property type="entry name" value="RND_mfp"/>
    <property type="match status" value="1"/>
</dbReference>
<feature type="compositionally biased region" description="Gly residues" evidence="5">
    <location>
        <begin position="509"/>
        <end position="524"/>
    </location>
</feature>
<feature type="coiled-coil region" evidence="4">
    <location>
        <begin position="120"/>
        <end position="217"/>
    </location>
</feature>
<evidence type="ECO:0000256" key="3">
    <source>
        <dbReference type="ARBA" id="ARBA00023054"/>
    </source>
</evidence>
<feature type="coiled-coil region" evidence="4">
    <location>
        <begin position="308"/>
        <end position="342"/>
    </location>
</feature>